<proteinExistence type="predicted"/>
<dbReference type="InterPro" id="IPR024311">
    <property type="entry name" value="Lipocalin-like"/>
</dbReference>
<feature type="signal peptide" evidence="1">
    <location>
        <begin position="1"/>
        <end position="21"/>
    </location>
</feature>
<sequence>MKTKFLLLAFLSLGLFTACEVKDDSPNDTQQINEELLGIWYFDAMIVQDEEIPYDDHEECGKDYIEFNDDGTYQQVDIWGCEEDIDAEGTYTATENTISLTLTDSETVVLDIATLNADVLLIEGMEDFDEDGEDESIQQRFTRN</sequence>
<evidence type="ECO:0000313" key="3">
    <source>
        <dbReference type="EMBL" id="KRG30328.1"/>
    </source>
</evidence>
<reference evidence="3" key="1">
    <citation type="submission" date="2015-10" db="EMBL/GenBank/DDBJ databases">
        <title>Draft genome sequence of Salegentibacter mishustinae KCTC 12263.</title>
        <authorList>
            <person name="Lin W."/>
            <person name="Zheng Q."/>
        </authorList>
    </citation>
    <scope>NUCLEOTIDE SEQUENCE [LARGE SCALE GENOMIC DNA]</scope>
    <source>
        <strain evidence="3">KCTC 12263</strain>
    </source>
</reference>
<dbReference type="PROSITE" id="PS51257">
    <property type="entry name" value="PROKAR_LIPOPROTEIN"/>
    <property type="match status" value="1"/>
</dbReference>
<dbReference type="EMBL" id="LKTP01000001">
    <property type="protein sequence ID" value="KRG30328.1"/>
    <property type="molecule type" value="Genomic_DNA"/>
</dbReference>
<feature type="domain" description="Lipocalin-like" evidence="2">
    <location>
        <begin position="36"/>
        <end position="120"/>
    </location>
</feature>
<dbReference type="Proteomes" id="UP000051643">
    <property type="component" value="Unassembled WGS sequence"/>
</dbReference>
<evidence type="ECO:0000313" key="4">
    <source>
        <dbReference type="Proteomes" id="UP000051643"/>
    </source>
</evidence>
<keyword evidence="4" id="KW-1185">Reference proteome</keyword>
<comment type="caution">
    <text evidence="3">The sequence shown here is derived from an EMBL/GenBank/DDBJ whole genome shotgun (WGS) entry which is preliminary data.</text>
</comment>
<dbReference type="Pfam" id="PF13648">
    <property type="entry name" value="Lipocalin_4"/>
    <property type="match status" value="1"/>
</dbReference>
<evidence type="ECO:0000259" key="2">
    <source>
        <dbReference type="Pfam" id="PF13648"/>
    </source>
</evidence>
<organism evidence="3 4">
    <name type="scientific">Salegentibacter mishustinae</name>
    <dbReference type="NCBI Taxonomy" id="270918"/>
    <lineage>
        <taxon>Bacteria</taxon>
        <taxon>Pseudomonadati</taxon>
        <taxon>Bacteroidota</taxon>
        <taxon>Flavobacteriia</taxon>
        <taxon>Flavobacteriales</taxon>
        <taxon>Flavobacteriaceae</taxon>
        <taxon>Salegentibacter</taxon>
    </lineage>
</organism>
<dbReference type="AlphaFoldDB" id="A0A0Q9ZP58"/>
<keyword evidence="1" id="KW-0732">Signal</keyword>
<accession>A0A0Q9ZP58</accession>
<name>A0A0Q9ZP58_9FLAO</name>
<dbReference type="OrthoDB" id="1369845at2"/>
<protein>
    <recommendedName>
        <fullName evidence="2">Lipocalin-like domain-containing protein</fullName>
    </recommendedName>
</protein>
<feature type="chain" id="PRO_5006389730" description="Lipocalin-like domain-containing protein" evidence="1">
    <location>
        <begin position="22"/>
        <end position="144"/>
    </location>
</feature>
<evidence type="ECO:0000256" key="1">
    <source>
        <dbReference type="SAM" id="SignalP"/>
    </source>
</evidence>
<dbReference type="RefSeq" id="WP_057480159.1">
    <property type="nucleotide sequence ID" value="NZ_BMWR01000002.1"/>
</dbReference>
<dbReference type="STRING" id="270918.APR42_00255"/>
<gene>
    <name evidence="3" type="ORF">APR42_00255</name>
</gene>